<organism evidence="2 3">
    <name type="scientific">Mojavia pulchra JT2-VF2</name>
    <dbReference type="NCBI Taxonomy" id="287848"/>
    <lineage>
        <taxon>Bacteria</taxon>
        <taxon>Bacillati</taxon>
        <taxon>Cyanobacteriota</taxon>
        <taxon>Cyanophyceae</taxon>
        <taxon>Nostocales</taxon>
        <taxon>Nostocaceae</taxon>
    </lineage>
</organism>
<name>A0A951PYR0_9NOST</name>
<dbReference type="InterPro" id="IPR011990">
    <property type="entry name" value="TPR-like_helical_dom_sf"/>
</dbReference>
<dbReference type="Proteomes" id="UP000715781">
    <property type="component" value="Unassembled WGS sequence"/>
</dbReference>
<dbReference type="InterPro" id="IPR019734">
    <property type="entry name" value="TPR_rpt"/>
</dbReference>
<comment type="caution">
    <text evidence="2">The sequence shown here is derived from an EMBL/GenBank/DDBJ whole genome shotgun (WGS) entry which is preliminary data.</text>
</comment>
<dbReference type="EMBL" id="JAHHHN010000005">
    <property type="protein sequence ID" value="MBW4561495.1"/>
    <property type="molecule type" value="Genomic_DNA"/>
</dbReference>
<protein>
    <submittedName>
        <fullName evidence="2">CHAT domain-containing protein</fullName>
    </submittedName>
</protein>
<reference evidence="2" key="2">
    <citation type="journal article" date="2022" name="Microbiol. Resour. Announc.">
        <title>Metagenome Sequencing to Explore Phylogenomics of Terrestrial Cyanobacteria.</title>
        <authorList>
            <person name="Ward R.D."/>
            <person name="Stajich J.E."/>
            <person name="Johansen J.R."/>
            <person name="Huntemann M."/>
            <person name="Clum A."/>
            <person name="Foster B."/>
            <person name="Foster B."/>
            <person name="Roux S."/>
            <person name="Palaniappan K."/>
            <person name="Varghese N."/>
            <person name="Mukherjee S."/>
            <person name="Reddy T.B.K."/>
            <person name="Daum C."/>
            <person name="Copeland A."/>
            <person name="Chen I.A."/>
            <person name="Ivanova N.N."/>
            <person name="Kyrpides N.C."/>
            <person name="Shapiro N."/>
            <person name="Eloe-Fadrosh E.A."/>
            <person name="Pietrasiak N."/>
        </authorList>
    </citation>
    <scope>NUCLEOTIDE SEQUENCE</scope>
    <source>
        <strain evidence="2">JT2-VF2</strain>
    </source>
</reference>
<dbReference type="SUPFAM" id="SSF48452">
    <property type="entry name" value="TPR-like"/>
    <property type="match status" value="2"/>
</dbReference>
<dbReference type="SMART" id="SM00028">
    <property type="entry name" value="TPR"/>
    <property type="match status" value="6"/>
</dbReference>
<dbReference type="AlphaFoldDB" id="A0A951PYR0"/>
<feature type="domain" description="CHAT" evidence="1">
    <location>
        <begin position="629"/>
        <end position="901"/>
    </location>
</feature>
<dbReference type="Pfam" id="PF12770">
    <property type="entry name" value="CHAT"/>
    <property type="match status" value="1"/>
</dbReference>
<evidence type="ECO:0000313" key="2">
    <source>
        <dbReference type="EMBL" id="MBW4561495.1"/>
    </source>
</evidence>
<proteinExistence type="predicted"/>
<dbReference type="InterPro" id="IPR024983">
    <property type="entry name" value="CHAT_dom"/>
</dbReference>
<dbReference type="PANTHER" id="PTHR10098:SF112">
    <property type="entry name" value="SLR0380 PROTEIN"/>
    <property type="match status" value="1"/>
</dbReference>
<accession>A0A951PYR0</accession>
<sequence length="903" mass="100292">MVRKQRILFRLLQSFLRFLVFSSLALATSLLCIFSPPVLASLTYTNLKQPQAKIQKLVTQTESLVERGKAYYEAGQFTEALKVLEQAAIDYGNTGDKLNQAMVLSNLSLTYQQFGKTMPAQKAIIQSLNLLQALNPSKDSLAILAQALDVQGRLQLTQGQTEAALSSWQKAADIYQQINDQETLIRNRINSAQAMQALGLYRQAQKTLTDLQQTLTHVTELSIKAAGLQGLGNLLRGVGDLDTSRTVLEQSLAVAKQVQSSRAIGDGLLSLGNTALAQGRSQRSIGNIELAEQQFQAALAFYQQAAKAASATTRLLAQLNQLNLFLEIFNNNSDTNTLKQALALSSQILPEINKLVPSRNSVYARIQFASLLKNFTHKTTTSGLSNLDIAQLLSTAVQQAQNLKDQRAESYALGFLGGLYEDSKQLSDALALTQKALFIAQSIDASDITYQWQWQQGRLLKQKGDIKGAISAYDTAYKTLESLRGDLVAASPDVQFSFRESVEPVYRELVELQLRAENTQGGTQQSNQYKLKQARQVLESLQLAELNNFFRSPCLEPIVEIDKVVTQDKKAAVIYSIILADRLEVILTLPNQQLHHYTSNVSQQTLETTVALLRKSLPDVAATSQVKQQSQKIYDWLVRPAQAELSNSDITTLVFVLDGELRNIPMGVLYDSQHKKYLIEKYAIALAPSLQLLDPKPLQKVPLNALTAGVGEARSIEGRKFSALKNVVRELKQIQAEIPQNQELLNQKFIDSNLRKQLQSSPFSVVHFATHGEFSSDPERTFILIWDKLLKVKQFDTLLRVSDRNRYRNIELLVLSACKTAQGDKRAALGLAGIAVRAGARSTLASLWSVDDQITAQLMSEFYHELKAGTNKATALQRAQLAVFTKEKSPYFWAPYILVGNWL</sequence>
<dbReference type="PANTHER" id="PTHR10098">
    <property type="entry name" value="RAPSYN-RELATED"/>
    <property type="match status" value="1"/>
</dbReference>
<evidence type="ECO:0000259" key="1">
    <source>
        <dbReference type="Pfam" id="PF12770"/>
    </source>
</evidence>
<dbReference type="Gene3D" id="1.25.40.10">
    <property type="entry name" value="Tetratricopeptide repeat domain"/>
    <property type="match status" value="2"/>
</dbReference>
<gene>
    <name evidence="2" type="ORF">KME32_10140</name>
</gene>
<reference evidence="2" key="1">
    <citation type="submission" date="2021-05" db="EMBL/GenBank/DDBJ databases">
        <authorList>
            <person name="Pietrasiak N."/>
            <person name="Ward R."/>
            <person name="Stajich J.E."/>
            <person name="Kurbessoian T."/>
        </authorList>
    </citation>
    <scope>NUCLEOTIDE SEQUENCE</scope>
    <source>
        <strain evidence="2">JT2-VF2</strain>
    </source>
</reference>
<evidence type="ECO:0000313" key="3">
    <source>
        <dbReference type="Proteomes" id="UP000715781"/>
    </source>
</evidence>